<feature type="region of interest" description="Disordered" evidence="4">
    <location>
        <begin position="479"/>
        <end position="563"/>
    </location>
</feature>
<dbReference type="Proteomes" id="UP001604336">
    <property type="component" value="Unassembled WGS sequence"/>
</dbReference>
<dbReference type="Gene3D" id="1.10.246.220">
    <property type="match status" value="1"/>
</dbReference>
<name>A0ABD1VV15_9LAMI</name>
<comment type="caution">
    <text evidence="7">The sequence shown here is derived from an EMBL/GenBank/DDBJ whole genome shotgun (WGS) entry which is preliminary data.</text>
</comment>
<dbReference type="PROSITE" id="PS51294">
    <property type="entry name" value="HTH_MYB"/>
    <property type="match status" value="1"/>
</dbReference>
<comment type="subcellular location">
    <subcellularLocation>
        <location evidence="1">Nucleus</location>
    </subcellularLocation>
</comment>
<dbReference type="CDD" id="cd11660">
    <property type="entry name" value="SANT_TRF"/>
    <property type="match status" value="1"/>
</dbReference>
<dbReference type="InterPro" id="IPR009057">
    <property type="entry name" value="Homeodomain-like_sf"/>
</dbReference>
<dbReference type="EMBL" id="JBFOLK010000001">
    <property type="protein sequence ID" value="KAL2541172.1"/>
    <property type="molecule type" value="Genomic_DNA"/>
</dbReference>
<dbReference type="InterPro" id="IPR029071">
    <property type="entry name" value="Ubiquitin-like_domsf"/>
</dbReference>
<protein>
    <submittedName>
        <fullName evidence="7">Telomere repeat-binding protein 5</fullName>
    </submittedName>
</protein>
<keyword evidence="3" id="KW-0539">Nucleus</keyword>
<evidence type="ECO:0000256" key="3">
    <source>
        <dbReference type="ARBA" id="ARBA00023242"/>
    </source>
</evidence>
<organism evidence="7 8">
    <name type="scientific">Abeliophyllum distichum</name>
    <dbReference type="NCBI Taxonomy" id="126358"/>
    <lineage>
        <taxon>Eukaryota</taxon>
        <taxon>Viridiplantae</taxon>
        <taxon>Streptophyta</taxon>
        <taxon>Embryophyta</taxon>
        <taxon>Tracheophyta</taxon>
        <taxon>Spermatophyta</taxon>
        <taxon>Magnoliopsida</taxon>
        <taxon>eudicotyledons</taxon>
        <taxon>Gunneridae</taxon>
        <taxon>Pentapetalae</taxon>
        <taxon>asterids</taxon>
        <taxon>lamiids</taxon>
        <taxon>Lamiales</taxon>
        <taxon>Oleaceae</taxon>
        <taxon>Forsythieae</taxon>
        <taxon>Abeliophyllum</taxon>
    </lineage>
</organism>
<keyword evidence="8" id="KW-1185">Reference proteome</keyword>
<evidence type="ECO:0000313" key="7">
    <source>
        <dbReference type="EMBL" id="KAL2541172.1"/>
    </source>
</evidence>
<evidence type="ECO:0000256" key="4">
    <source>
        <dbReference type="SAM" id="MobiDB-lite"/>
    </source>
</evidence>
<feature type="domain" description="HTH myb-type" evidence="6">
    <location>
        <begin position="589"/>
        <end position="648"/>
    </location>
</feature>
<dbReference type="SUPFAM" id="SSF46689">
    <property type="entry name" value="Homeodomain-like"/>
    <property type="match status" value="1"/>
</dbReference>
<dbReference type="PANTHER" id="PTHR21717:SF70">
    <property type="entry name" value="TELOMERE REPEAT-BINDING PROTEIN 2-RELATED"/>
    <property type="match status" value="1"/>
</dbReference>
<gene>
    <name evidence="7" type="ORF">Adt_02150</name>
</gene>
<dbReference type="Pfam" id="PF23603">
    <property type="entry name" value="Ubiquitin_TPR1"/>
    <property type="match status" value="1"/>
</dbReference>
<proteinExistence type="predicted"/>
<dbReference type="SMART" id="SM00717">
    <property type="entry name" value="SANT"/>
    <property type="match status" value="1"/>
</dbReference>
<feature type="domain" description="Myb-like" evidence="5">
    <location>
        <begin position="589"/>
        <end position="644"/>
    </location>
</feature>
<feature type="region of interest" description="Disordered" evidence="4">
    <location>
        <begin position="744"/>
        <end position="774"/>
    </location>
</feature>
<dbReference type="InterPro" id="IPR017930">
    <property type="entry name" value="Myb_dom"/>
</dbReference>
<keyword evidence="2" id="KW-0238">DNA-binding</keyword>
<sequence length="774" mass="85377">MVLQKMLENGFNGYQMPPTPRAARSSRRRCIFQRKTDDHQLGAFDLLATVADKLVMEEGISPKPVDTFSGKEQQAFVEDSITDREQAKDNPLIVKSCDPDVCDQSSLFTEQVSEAPLSNICSHEQTSLPNDACSWPASVMASECSRKAGSVEQLDDDECKLRLGIITKKHDVQSSGCRLSAGCILEGESETQIKMDPKNYRNFSISGKDDVCSLGCPETWDRKQSALVRSANSVKFPSCRGHMSCGSFPFNSEGVKIVTRDNDENSSRCTQPRNANKAIRRLPRSGDCRIRKSLASKHWKATPNLKGEGYNANKERCNFPNTKNSYKRQISQRDYPFKKRKLYYCSSASNSDVLVSSDGISSLPENDSKGAALLSGPALPGVNATPTSAAGECSPFQSRNSHVKLNIKSFRVPELFIEIPETATVGSLKRSVMKAVTAILGGGLHVGMLLQGKKIRDDTRTLLQTGISHGNKSDALGFTLEPNPTQASPTLCPEDPFQHPHDSPQPLARSPPTANEVQDAVEQGNLDALPDPLGSNIRNFPESNNDSAPSTHMSSEKTPTGSRALVAVPEKREALAIVPMCKSKQSDSAQRRMRRPFTVSEVEALVQAVEKLGTGRWRDVKLRAFDNVKHRTYVDLKDKWKTLVHTARISPQQRRGEPVPQDLLDRVLTAHAYWSEQQTKYQLKPQRSVKSLSKEVKCRREFERAKSPPLLSPCSEEEKIIYHKLAPSVGTVQEVTARTKRARNVTAPPAHVGDVGTESNAATNHPQQEFASTA</sequence>
<dbReference type="SUPFAM" id="SSF54236">
    <property type="entry name" value="Ubiquitin-like"/>
    <property type="match status" value="1"/>
</dbReference>
<accession>A0ABD1VV15</accession>
<dbReference type="InterPro" id="IPR001005">
    <property type="entry name" value="SANT/Myb"/>
</dbReference>
<feature type="compositionally biased region" description="Polar residues" evidence="4">
    <location>
        <begin position="536"/>
        <end position="561"/>
    </location>
</feature>
<evidence type="ECO:0000259" key="5">
    <source>
        <dbReference type="PROSITE" id="PS50090"/>
    </source>
</evidence>
<evidence type="ECO:0000256" key="2">
    <source>
        <dbReference type="ARBA" id="ARBA00023125"/>
    </source>
</evidence>
<feature type="compositionally biased region" description="Polar residues" evidence="4">
    <location>
        <begin position="757"/>
        <end position="774"/>
    </location>
</feature>
<evidence type="ECO:0000313" key="8">
    <source>
        <dbReference type="Proteomes" id="UP001604336"/>
    </source>
</evidence>
<dbReference type="GO" id="GO:0042162">
    <property type="term" value="F:telomeric DNA binding"/>
    <property type="evidence" value="ECO:0007669"/>
    <property type="project" value="UniProtKB-ARBA"/>
</dbReference>
<dbReference type="GO" id="GO:0005634">
    <property type="term" value="C:nucleus"/>
    <property type="evidence" value="ECO:0007669"/>
    <property type="project" value="UniProtKB-SubCell"/>
</dbReference>
<dbReference type="PROSITE" id="PS50090">
    <property type="entry name" value="MYB_LIKE"/>
    <property type="match status" value="1"/>
</dbReference>
<dbReference type="Pfam" id="PF00249">
    <property type="entry name" value="Myb_DNA-binding"/>
    <property type="match status" value="1"/>
</dbReference>
<dbReference type="InterPro" id="IPR057625">
    <property type="entry name" value="TPR1-6-like_ubiquitin"/>
</dbReference>
<dbReference type="AlphaFoldDB" id="A0ABD1VV15"/>
<dbReference type="InterPro" id="IPR031105">
    <property type="entry name" value="TRP_plant"/>
</dbReference>
<dbReference type="PANTHER" id="PTHR21717">
    <property type="entry name" value="TELOMERIC REPEAT BINDING PROTEIN"/>
    <property type="match status" value="1"/>
</dbReference>
<reference evidence="8" key="1">
    <citation type="submission" date="2024-07" db="EMBL/GenBank/DDBJ databases">
        <title>Two chromosome-level genome assemblies of Korean endemic species Abeliophyllum distichum and Forsythia ovata (Oleaceae).</title>
        <authorList>
            <person name="Jang H."/>
        </authorList>
    </citation>
    <scope>NUCLEOTIDE SEQUENCE [LARGE SCALE GENOMIC DNA]</scope>
</reference>
<evidence type="ECO:0000256" key="1">
    <source>
        <dbReference type="ARBA" id="ARBA00004123"/>
    </source>
</evidence>
<evidence type="ECO:0000259" key="6">
    <source>
        <dbReference type="PROSITE" id="PS51294"/>
    </source>
</evidence>